<dbReference type="Pfam" id="PF00611">
    <property type="entry name" value="FCH"/>
    <property type="match status" value="1"/>
</dbReference>
<evidence type="ECO:0000259" key="6">
    <source>
        <dbReference type="PROSITE" id="PS50002"/>
    </source>
</evidence>
<reference evidence="8" key="1">
    <citation type="submission" date="2022-01" db="EMBL/GenBank/DDBJ databases">
        <title>Comparative genomics reveals a dynamic genome evolution in the ectomycorrhizal milk-cap (Lactarius) mushrooms.</title>
        <authorList>
            <consortium name="DOE Joint Genome Institute"/>
            <person name="Lebreton A."/>
            <person name="Tang N."/>
            <person name="Kuo A."/>
            <person name="LaButti K."/>
            <person name="Drula E."/>
            <person name="Barry K."/>
            <person name="Clum A."/>
            <person name="Lipzen A."/>
            <person name="Mousain D."/>
            <person name="Ng V."/>
            <person name="Wang R."/>
            <person name="Wang X."/>
            <person name="Dai Y."/>
            <person name="Henrissat B."/>
            <person name="Grigoriev I.V."/>
            <person name="Guerin-Laguette A."/>
            <person name="Yu F."/>
            <person name="Martin F.M."/>
        </authorList>
    </citation>
    <scope>NUCLEOTIDE SEQUENCE</scope>
    <source>
        <strain evidence="8">QP</strain>
    </source>
</reference>
<dbReference type="PANTHER" id="PTHR15735:SF21">
    <property type="entry name" value="PROTEIN NERVOUS WRECK"/>
    <property type="match status" value="1"/>
</dbReference>
<dbReference type="InterPro" id="IPR001452">
    <property type="entry name" value="SH3_domain"/>
</dbReference>
<dbReference type="PROSITE" id="PS00479">
    <property type="entry name" value="ZF_DAG_PE_1"/>
    <property type="match status" value="1"/>
</dbReference>
<dbReference type="PROSITE" id="PS50002">
    <property type="entry name" value="SH3"/>
    <property type="match status" value="2"/>
</dbReference>
<feature type="domain" description="SH3" evidence="6">
    <location>
        <begin position="559"/>
        <end position="623"/>
    </location>
</feature>
<dbReference type="Proteomes" id="UP001201163">
    <property type="component" value="Unassembled WGS sequence"/>
</dbReference>
<dbReference type="SMART" id="SM00055">
    <property type="entry name" value="FCH"/>
    <property type="match status" value="1"/>
</dbReference>
<comment type="caution">
    <text evidence="8">The sequence shown here is derived from an EMBL/GenBank/DDBJ whole genome shotgun (WGS) entry which is preliminary data.</text>
</comment>
<evidence type="ECO:0000256" key="3">
    <source>
        <dbReference type="ARBA" id="ARBA00022833"/>
    </source>
</evidence>
<dbReference type="CDD" id="cd20824">
    <property type="entry name" value="C1_SpBZZ1-like"/>
    <property type="match status" value="1"/>
</dbReference>
<gene>
    <name evidence="8" type="ORF">EDB92DRAFT_1947619</name>
</gene>
<dbReference type="CDD" id="cd11912">
    <property type="entry name" value="SH3_Bzz1_1"/>
    <property type="match status" value="1"/>
</dbReference>
<dbReference type="GO" id="GO:0030036">
    <property type="term" value="P:actin cytoskeleton organization"/>
    <property type="evidence" value="ECO:0007669"/>
    <property type="project" value="UniProtKB-ARBA"/>
</dbReference>
<evidence type="ECO:0000313" key="9">
    <source>
        <dbReference type="Proteomes" id="UP001201163"/>
    </source>
</evidence>
<dbReference type="GO" id="GO:0030833">
    <property type="term" value="P:regulation of actin filament polymerization"/>
    <property type="evidence" value="ECO:0007669"/>
    <property type="project" value="TreeGrafter"/>
</dbReference>
<evidence type="ECO:0000256" key="5">
    <source>
        <dbReference type="SAM" id="MobiDB-lite"/>
    </source>
</evidence>
<keyword evidence="1 4" id="KW-0728">SH3 domain</keyword>
<dbReference type="GO" id="GO:0030864">
    <property type="term" value="C:cortical actin cytoskeleton"/>
    <property type="evidence" value="ECO:0007669"/>
    <property type="project" value="UniProtKB-ARBA"/>
</dbReference>
<dbReference type="InterPro" id="IPR001060">
    <property type="entry name" value="FCH_dom"/>
</dbReference>
<dbReference type="PRINTS" id="PR00008">
    <property type="entry name" value="DAGPEDOMAIN"/>
</dbReference>
<keyword evidence="3" id="KW-0862">Zinc</keyword>
<keyword evidence="2" id="KW-0479">Metal-binding</keyword>
<protein>
    <submittedName>
        <fullName evidence="8">Uncharacterized protein</fullName>
    </submittedName>
</protein>
<dbReference type="InterPro" id="IPR027267">
    <property type="entry name" value="AH/BAR_dom_sf"/>
</dbReference>
<dbReference type="EMBL" id="JAKELL010000039">
    <property type="protein sequence ID" value="KAH8989067.1"/>
    <property type="molecule type" value="Genomic_DNA"/>
</dbReference>
<dbReference type="PANTHER" id="PTHR15735">
    <property type="entry name" value="FCH AND DOUBLE SH3 DOMAINS PROTEIN"/>
    <property type="match status" value="1"/>
</dbReference>
<dbReference type="PROSITE" id="PS50081">
    <property type="entry name" value="ZF_DAG_PE_2"/>
    <property type="match status" value="1"/>
</dbReference>
<evidence type="ECO:0000256" key="2">
    <source>
        <dbReference type="ARBA" id="ARBA00022723"/>
    </source>
</evidence>
<feature type="region of interest" description="Disordered" evidence="5">
    <location>
        <begin position="444"/>
        <end position="464"/>
    </location>
</feature>
<evidence type="ECO:0000259" key="7">
    <source>
        <dbReference type="PROSITE" id="PS50081"/>
    </source>
</evidence>
<feature type="domain" description="SH3" evidence="6">
    <location>
        <begin position="485"/>
        <end position="546"/>
    </location>
</feature>
<dbReference type="InterPro" id="IPR035459">
    <property type="entry name" value="Bzz1_SH3_1"/>
</dbReference>
<dbReference type="AlphaFoldDB" id="A0AAD4LD59"/>
<organism evidence="8 9">
    <name type="scientific">Lactarius akahatsu</name>
    <dbReference type="NCBI Taxonomy" id="416441"/>
    <lineage>
        <taxon>Eukaryota</taxon>
        <taxon>Fungi</taxon>
        <taxon>Dikarya</taxon>
        <taxon>Basidiomycota</taxon>
        <taxon>Agaricomycotina</taxon>
        <taxon>Agaricomycetes</taxon>
        <taxon>Russulales</taxon>
        <taxon>Russulaceae</taxon>
        <taxon>Lactarius</taxon>
    </lineage>
</organism>
<dbReference type="InterPro" id="IPR002219">
    <property type="entry name" value="PKC_DAG/PE"/>
</dbReference>
<dbReference type="InterPro" id="IPR046349">
    <property type="entry name" value="C1-like_sf"/>
</dbReference>
<feature type="domain" description="Phorbol-ester/DAG-type" evidence="7">
    <location>
        <begin position="383"/>
        <end position="433"/>
    </location>
</feature>
<feature type="compositionally biased region" description="Low complexity" evidence="5">
    <location>
        <begin position="448"/>
        <end position="464"/>
    </location>
</feature>
<dbReference type="SUPFAM" id="SSF50044">
    <property type="entry name" value="SH3-domain"/>
    <property type="match status" value="2"/>
</dbReference>
<dbReference type="Gene3D" id="1.20.1270.60">
    <property type="entry name" value="Arfaptin homology (AH) domain/BAR domain"/>
    <property type="match status" value="1"/>
</dbReference>
<dbReference type="Pfam" id="PF14604">
    <property type="entry name" value="SH3_9"/>
    <property type="match status" value="2"/>
</dbReference>
<evidence type="ECO:0000256" key="1">
    <source>
        <dbReference type="ARBA" id="ARBA00022443"/>
    </source>
</evidence>
<evidence type="ECO:0000313" key="8">
    <source>
        <dbReference type="EMBL" id="KAH8989067.1"/>
    </source>
</evidence>
<dbReference type="InterPro" id="IPR020454">
    <property type="entry name" value="DAG/PE-bd"/>
</dbReference>
<dbReference type="Pfam" id="PF00130">
    <property type="entry name" value="C1_1"/>
    <property type="match status" value="1"/>
</dbReference>
<accession>A0AAD4LD59</accession>
<dbReference type="InterPro" id="IPR036028">
    <property type="entry name" value="SH3-like_dom_sf"/>
</dbReference>
<dbReference type="SUPFAM" id="SSF57889">
    <property type="entry name" value="Cysteine-rich domain"/>
    <property type="match status" value="1"/>
</dbReference>
<name>A0AAD4LD59_9AGAM</name>
<dbReference type="PRINTS" id="PR00452">
    <property type="entry name" value="SH3DOMAIN"/>
</dbReference>
<sequence length="623" mass="68249">MSYGESLPDQVDRVANLSDAQADIFVDIRELYRERATIERDYAAKLMALAQKAIEKKNKKMALAVVGDDPSKQWNDDTLVQSTLENAYSKIIASFVNSQQEHLNLADDLNQAQFYQKVLADTDRIYSDRSKSKIKYDEECAEVETLRQKQERAQDDKHSSRAAKQCQQQIVDMHNAKNLYIMSTTVANNVKDRLFTEDLAKIENQHQHIQSNYITNVVTVLQHAQALQLSHHDALKNQASVVGVALTEINSKKDQAVFIEHNLRHFASPTDWSFEPCASHHDTAEINVEGGAKIFLQNKLQRSRAKLQELKPLLEGKRKEAEQAMSFVDAGSGNPSSGSVDAIDGLLDAQHQVTLYETSQSILETEIRIIETALGGDEGSQRPHSFKSSSFTIPTECSYCATSIWGLSKQGKTCKACGLSVHSKCELKVAADCSGVRGVRQKVTDSESVSGSSPTLSRSSSRASSTVLPTASSFTQSTILTIPEAEFPVVRVVYDFTPTSPFELAVHEGASVRVVEEDDGSGWVKVVDEDGGRGLVPASYIEAADATPAPASGAEQSIGSGQFVRGLYDYRSQGPDELDVSEGARIELTSGASGGRNYADGWWEGIDALGRKGIFPSNYVEPV</sequence>
<dbReference type="SMART" id="SM00109">
    <property type="entry name" value="C1"/>
    <property type="match status" value="1"/>
</dbReference>
<dbReference type="GO" id="GO:0046872">
    <property type="term" value="F:metal ion binding"/>
    <property type="evidence" value="ECO:0007669"/>
    <property type="project" value="UniProtKB-KW"/>
</dbReference>
<proteinExistence type="predicted"/>
<keyword evidence="9" id="KW-1185">Reference proteome</keyword>
<dbReference type="Gene3D" id="2.30.30.40">
    <property type="entry name" value="SH3 Domains"/>
    <property type="match status" value="2"/>
</dbReference>
<dbReference type="Gene3D" id="3.30.60.20">
    <property type="match status" value="1"/>
</dbReference>
<dbReference type="SUPFAM" id="SSF103657">
    <property type="entry name" value="BAR/IMD domain-like"/>
    <property type="match status" value="1"/>
</dbReference>
<dbReference type="SMART" id="SM00326">
    <property type="entry name" value="SH3"/>
    <property type="match status" value="2"/>
</dbReference>
<evidence type="ECO:0000256" key="4">
    <source>
        <dbReference type="PROSITE-ProRule" id="PRU00192"/>
    </source>
</evidence>